<dbReference type="CDD" id="cd00090">
    <property type="entry name" value="HTH_ARSR"/>
    <property type="match status" value="1"/>
</dbReference>
<protein>
    <submittedName>
        <fullName evidence="2">ArsR family transcriptional regulator</fullName>
    </submittedName>
</protein>
<accession>A0A8G1A4J2</accession>
<dbReference type="InterPro" id="IPR011991">
    <property type="entry name" value="ArsR-like_HTH"/>
</dbReference>
<proteinExistence type="predicted"/>
<dbReference type="Gene3D" id="3.30.450.20">
    <property type="entry name" value="PAS domain"/>
    <property type="match status" value="1"/>
</dbReference>
<feature type="domain" description="HTH iclR-type" evidence="1">
    <location>
        <begin position="57"/>
        <end position="98"/>
    </location>
</feature>
<gene>
    <name evidence="2" type="ORF">E2N92_13225</name>
</gene>
<dbReference type="KEGG" id="mfk:E2N92_13225"/>
<reference evidence="2" key="2">
    <citation type="submission" date="2019-03" db="EMBL/GenBank/DDBJ databases">
        <authorList>
            <person name="Chen S.-C."/>
            <person name="Wu S.-Y."/>
            <person name="Lai M.-C."/>
        </authorList>
    </citation>
    <scope>NUCLEOTIDE SEQUENCE</scope>
    <source>
        <strain evidence="2">ML15</strain>
    </source>
</reference>
<reference evidence="2" key="1">
    <citation type="journal article" date="2005" name="Int. J. Syst. Evol. Microbiol.">
        <title>Methanofollis formosanus sp. nov., isolated from a fish pond.</title>
        <authorList>
            <person name="Wu S.Y."/>
            <person name="Chen S.C."/>
            <person name="Lai M.C."/>
        </authorList>
    </citation>
    <scope>NUCLEOTIDE SEQUENCE</scope>
    <source>
        <strain evidence="2">ML15</strain>
    </source>
</reference>
<dbReference type="InterPro" id="IPR036388">
    <property type="entry name" value="WH-like_DNA-bd_sf"/>
</dbReference>
<dbReference type="SUPFAM" id="SSF46785">
    <property type="entry name" value="Winged helix' DNA-binding domain"/>
    <property type="match status" value="1"/>
</dbReference>
<dbReference type="SUPFAM" id="SSF55785">
    <property type="entry name" value="PYP-like sensor domain (PAS domain)"/>
    <property type="match status" value="1"/>
</dbReference>
<dbReference type="GO" id="GO:0006355">
    <property type="term" value="P:regulation of DNA-templated transcription"/>
    <property type="evidence" value="ECO:0007669"/>
    <property type="project" value="InterPro"/>
</dbReference>
<sequence>MRSRSHRRRTWGGCTPETALSQSARLINLCYYKENKLDMEEEREPYPAPGCEDGRIRILTVLEEETHGLSISDISRKIDLNRNSVAKYLNMLVIAGRVEMQVVGSARVYRLAHRLPVSAIFPFLPDAAVTIGSDFRVRRANAHFCNLFDLDETAVAGSDVSKASCAILRLLGTSDRLGEAMRGERDDQNTWHLLEGEGCAYFVWTVPVVFEDQDYGAVAVIRPV</sequence>
<evidence type="ECO:0000259" key="1">
    <source>
        <dbReference type="Pfam" id="PF09339"/>
    </source>
</evidence>
<dbReference type="Gene3D" id="1.10.10.10">
    <property type="entry name" value="Winged helix-like DNA-binding domain superfamily/Winged helix DNA-binding domain"/>
    <property type="match status" value="1"/>
</dbReference>
<dbReference type="Proteomes" id="UP000826709">
    <property type="component" value="Chromosome"/>
</dbReference>
<name>A0A8G1A4J2_9EURY</name>
<evidence type="ECO:0000313" key="2">
    <source>
        <dbReference type="EMBL" id="QYZ80321.1"/>
    </source>
</evidence>
<organism evidence="2 3">
    <name type="scientific">Methanofollis formosanus</name>
    <dbReference type="NCBI Taxonomy" id="299308"/>
    <lineage>
        <taxon>Archaea</taxon>
        <taxon>Methanobacteriati</taxon>
        <taxon>Methanobacteriota</taxon>
        <taxon>Stenosarchaea group</taxon>
        <taxon>Methanomicrobia</taxon>
        <taxon>Methanomicrobiales</taxon>
        <taxon>Methanomicrobiaceae</taxon>
        <taxon>Methanofollis</taxon>
    </lineage>
</organism>
<dbReference type="InterPro" id="IPR035965">
    <property type="entry name" value="PAS-like_dom_sf"/>
</dbReference>
<dbReference type="GO" id="GO:0003677">
    <property type="term" value="F:DNA binding"/>
    <property type="evidence" value="ECO:0007669"/>
    <property type="project" value="InterPro"/>
</dbReference>
<dbReference type="Pfam" id="PF09339">
    <property type="entry name" value="HTH_IclR"/>
    <property type="match status" value="1"/>
</dbReference>
<dbReference type="InterPro" id="IPR036390">
    <property type="entry name" value="WH_DNA-bd_sf"/>
</dbReference>
<dbReference type="AlphaFoldDB" id="A0A8G1A4J2"/>
<dbReference type="InterPro" id="IPR005471">
    <property type="entry name" value="Tscrpt_reg_IclR_N"/>
</dbReference>
<keyword evidence="3" id="KW-1185">Reference proteome</keyword>
<dbReference type="EMBL" id="CP037968">
    <property type="protein sequence ID" value="QYZ80321.1"/>
    <property type="molecule type" value="Genomic_DNA"/>
</dbReference>
<evidence type="ECO:0000313" key="3">
    <source>
        <dbReference type="Proteomes" id="UP000826709"/>
    </source>
</evidence>